<evidence type="ECO:0000256" key="4">
    <source>
        <dbReference type="ARBA" id="ARBA00023002"/>
    </source>
</evidence>
<evidence type="ECO:0000313" key="10">
    <source>
        <dbReference type="EMBL" id="CAB4815188.1"/>
    </source>
</evidence>
<keyword evidence="4" id="KW-0560">Oxidoreductase</keyword>
<dbReference type="Pfam" id="PF02727">
    <property type="entry name" value="Cu_amine_oxidN2"/>
    <property type="match status" value="1"/>
</dbReference>
<dbReference type="SUPFAM" id="SSF54416">
    <property type="entry name" value="Amine oxidase N-terminal region"/>
    <property type="match status" value="2"/>
</dbReference>
<dbReference type="EMBL" id="CAFAAO010000033">
    <property type="protein sequence ID" value="CAB4815188.1"/>
    <property type="molecule type" value="Genomic_DNA"/>
</dbReference>
<dbReference type="Pfam" id="PF02728">
    <property type="entry name" value="Cu_amine_oxidN3"/>
    <property type="match status" value="1"/>
</dbReference>
<dbReference type="InterPro" id="IPR000269">
    <property type="entry name" value="Cu_amine_oxidase"/>
</dbReference>
<sequence>MSQGFPSNHPLDPLSPAELHSVITGARTSWGIGENHFVITCQLEEPSKTKVLGWKSGDALERLARLTVLDRTRAEVYEGVISTSGTPVSWDLIVGAKAPVVITESELAVAAVLRDEGVRAALKKRGVTDPDTQVYVETWPIGAQIPKYLDDGRRLVWTPMWLRPTLESNVYAHPINGLYAIVDLQAEQVVGIEDNDPTPIPMTPGDYRLSQTGGGIKLNDLQIVQKDGASCTIDGWKVNWERWNFRVGWDHREGLVIHDVRFDDNGVERRIGYRMSIAELVIPYGDPSQGTYRKNAFDTGEFGLGSYTNSLTLGCDCLGEIIYKDVALLTPRGDVKVIENAICMHEEDHGILWKHVDIDGHVEVRRGRRFVVSSIVTINNYEYGYFWYFYQDGTVEFEAKLTGIVLTLSDTPGVPHPSATELEVGLWAPYHQHTFCARLDLDIDGAKNTVIEVDSIAAPMGPENVHGGAYVTQETVLADESISGRMLDIISSRYWKIINTGKKNHMNKPVGYKLIANGNSYPLASPDSIIGKRAGFMYKHLWVTPNRRAERYPAGEYPFQHEGGAGLPEWTKQNRSLTETDVVMWYVFGVNHIPRLEDWPVMPVERIGFMLKPVGFFKRSPAMDVAPSMATCLRCNGDASKPCTCNH</sequence>
<gene>
    <name evidence="10" type="ORF">UFOPK3037_01618</name>
    <name evidence="11" type="ORF">UFOPK3278_00737</name>
    <name evidence="9" type="ORF">UFOPK3925_01619</name>
</gene>
<dbReference type="PANTHER" id="PTHR10638:SF41">
    <property type="entry name" value="AMINE OXIDASE"/>
    <property type="match status" value="1"/>
</dbReference>
<dbReference type="NCBIfam" id="NF008559">
    <property type="entry name" value="PRK11504.1"/>
    <property type="match status" value="1"/>
</dbReference>
<evidence type="ECO:0000259" key="7">
    <source>
        <dbReference type="Pfam" id="PF02727"/>
    </source>
</evidence>
<dbReference type="InterPro" id="IPR015800">
    <property type="entry name" value="Cu_amine_oxidase_N2"/>
</dbReference>
<dbReference type="InterPro" id="IPR016182">
    <property type="entry name" value="Cu_amine_oxidase_N-reg"/>
</dbReference>
<evidence type="ECO:0000256" key="3">
    <source>
        <dbReference type="ARBA" id="ARBA00022772"/>
    </source>
</evidence>
<dbReference type="GO" id="GO:0009308">
    <property type="term" value="P:amine metabolic process"/>
    <property type="evidence" value="ECO:0007669"/>
    <property type="project" value="InterPro"/>
</dbReference>
<dbReference type="InterPro" id="IPR015798">
    <property type="entry name" value="Cu_amine_oxidase_C"/>
</dbReference>
<keyword evidence="3" id="KW-0801">TPQ</keyword>
<dbReference type="InterPro" id="IPR015802">
    <property type="entry name" value="Cu_amine_oxidase_N3"/>
</dbReference>
<feature type="domain" description="Copper amine oxidase N3-terminal" evidence="8">
    <location>
        <begin position="103"/>
        <end position="196"/>
    </location>
</feature>
<dbReference type="GO" id="GO:0005507">
    <property type="term" value="F:copper ion binding"/>
    <property type="evidence" value="ECO:0007669"/>
    <property type="project" value="InterPro"/>
</dbReference>
<dbReference type="PANTHER" id="PTHR10638">
    <property type="entry name" value="COPPER AMINE OXIDASE"/>
    <property type="match status" value="1"/>
</dbReference>
<comment type="similarity">
    <text evidence="1">Belongs to the copper/topaquinone oxidase family.</text>
</comment>
<dbReference type="Gene3D" id="3.10.450.40">
    <property type="match status" value="2"/>
</dbReference>
<evidence type="ECO:0000256" key="5">
    <source>
        <dbReference type="ARBA" id="ARBA00023008"/>
    </source>
</evidence>
<accession>A0A6J7BVV8</accession>
<protein>
    <submittedName>
        <fullName evidence="11">Unannotated protein</fullName>
    </submittedName>
</protein>
<dbReference type="GO" id="GO:0008131">
    <property type="term" value="F:primary methylamine oxidase activity"/>
    <property type="evidence" value="ECO:0007669"/>
    <property type="project" value="InterPro"/>
</dbReference>
<dbReference type="SUPFAM" id="SSF49998">
    <property type="entry name" value="Amine oxidase catalytic domain"/>
    <property type="match status" value="1"/>
</dbReference>
<evidence type="ECO:0000313" key="11">
    <source>
        <dbReference type="EMBL" id="CAB4848109.1"/>
    </source>
</evidence>
<evidence type="ECO:0000313" key="9">
    <source>
        <dbReference type="EMBL" id="CAB4345583.1"/>
    </source>
</evidence>
<name>A0A6J7BVV8_9ZZZZ</name>
<evidence type="ECO:0000259" key="8">
    <source>
        <dbReference type="Pfam" id="PF02728"/>
    </source>
</evidence>
<evidence type="ECO:0000259" key="6">
    <source>
        <dbReference type="Pfam" id="PF01179"/>
    </source>
</evidence>
<proteinExistence type="inferred from homology"/>
<dbReference type="InterPro" id="IPR036460">
    <property type="entry name" value="Cu_amine_oxidase_C_sf"/>
</dbReference>
<organism evidence="11">
    <name type="scientific">freshwater metagenome</name>
    <dbReference type="NCBI Taxonomy" id="449393"/>
    <lineage>
        <taxon>unclassified sequences</taxon>
        <taxon>metagenomes</taxon>
        <taxon>ecological metagenomes</taxon>
    </lineage>
</organism>
<evidence type="ECO:0000256" key="2">
    <source>
        <dbReference type="ARBA" id="ARBA00022723"/>
    </source>
</evidence>
<dbReference type="GO" id="GO:0048038">
    <property type="term" value="F:quinone binding"/>
    <property type="evidence" value="ECO:0007669"/>
    <property type="project" value="InterPro"/>
</dbReference>
<dbReference type="Pfam" id="PF01179">
    <property type="entry name" value="Cu_amine_oxid"/>
    <property type="match status" value="1"/>
</dbReference>
<dbReference type="EMBL" id="CAESAD010000021">
    <property type="protein sequence ID" value="CAB4345583.1"/>
    <property type="molecule type" value="Genomic_DNA"/>
</dbReference>
<feature type="domain" description="Copper amine oxidase N2-terminal" evidence="7">
    <location>
        <begin position="9"/>
        <end position="71"/>
    </location>
</feature>
<reference evidence="11" key="1">
    <citation type="submission" date="2020-05" db="EMBL/GenBank/DDBJ databases">
        <authorList>
            <person name="Chiriac C."/>
            <person name="Salcher M."/>
            <person name="Ghai R."/>
            <person name="Kavagutti S V."/>
        </authorList>
    </citation>
    <scope>NUCLEOTIDE SEQUENCE</scope>
</reference>
<keyword evidence="2" id="KW-0479">Metal-binding</keyword>
<keyword evidence="5" id="KW-0186">Copper</keyword>
<evidence type="ECO:0000256" key="1">
    <source>
        <dbReference type="ARBA" id="ARBA00007983"/>
    </source>
</evidence>
<dbReference type="Gene3D" id="2.70.98.20">
    <property type="entry name" value="Copper amine oxidase, catalytic domain"/>
    <property type="match status" value="1"/>
</dbReference>
<feature type="domain" description="Copper amine oxidase catalytic" evidence="6">
    <location>
        <begin position="221"/>
        <end position="623"/>
    </location>
</feature>
<dbReference type="AlphaFoldDB" id="A0A6J7BVV8"/>
<dbReference type="EMBL" id="CAFBIX010000025">
    <property type="protein sequence ID" value="CAB4848109.1"/>
    <property type="molecule type" value="Genomic_DNA"/>
</dbReference>